<dbReference type="Proteomes" id="UP001597440">
    <property type="component" value="Unassembled WGS sequence"/>
</dbReference>
<evidence type="ECO:0000313" key="1">
    <source>
        <dbReference type="EMBL" id="MFD2554370.1"/>
    </source>
</evidence>
<proteinExistence type="predicted"/>
<evidence type="ECO:0008006" key="3">
    <source>
        <dbReference type="Google" id="ProtNLM"/>
    </source>
</evidence>
<evidence type="ECO:0000313" key="2">
    <source>
        <dbReference type="Proteomes" id="UP001597440"/>
    </source>
</evidence>
<dbReference type="EMBL" id="JBHULD010000008">
    <property type="protein sequence ID" value="MFD2554370.1"/>
    <property type="molecule type" value="Genomic_DNA"/>
</dbReference>
<reference evidence="2" key="1">
    <citation type="journal article" date="2019" name="Int. J. Syst. Evol. Microbiol.">
        <title>The Global Catalogue of Microorganisms (GCM) 10K type strain sequencing project: providing services to taxonomists for standard genome sequencing and annotation.</title>
        <authorList>
            <consortium name="The Broad Institute Genomics Platform"/>
            <consortium name="The Broad Institute Genome Sequencing Center for Infectious Disease"/>
            <person name="Wu L."/>
            <person name="Ma J."/>
        </authorList>
    </citation>
    <scope>NUCLEOTIDE SEQUENCE [LARGE SCALE GENOMIC DNA]</scope>
    <source>
        <strain evidence="2">KCTC 52298</strain>
    </source>
</reference>
<keyword evidence="2" id="KW-1185">Reference proteome</keyword>
<comment type="caution">
    <text evidence="1">The sequence shown here is derived from an EMBL/GenBank/DDBJ whole genome shotgun (WGS) entry which is preliminary data.</text>
</comment>
<protein>
    <recommendedName>
        <fullName evidence="3">Lipoprotein</fullName>
    </recommendedName>
</protein>
<sequence length="308" mass="35806">MKKIFSICLVAVLLLVNACKKDDKISASEEFGFEERFSPKEDELPVIKEMFKTYDLWLRLNFKDAKEVTNSILMQDPGNRYGATPLAEEMKPSAIMFVDTLLHNVSTDYVRRVFPREFFFVKTYDGSYWEKNIHALGRTRLIVCWPNKVKDAQPITVPETHYYQDSVVTRMVWSSLSNMLVQRMEQEIPGFEAAGMPYDNGKIMDEISKNYPGNSEEAIEIRQAELTKMAAERGYVSASGSRTYDTDLSQWLSLLVLESFDNIKTKYLDNSPKRTEKYKVLTEYLKKEYNWDIQAAGNKYREKLNSFQ</sequence>
<dbReference type="RefSeq" id="WP_210355836.1">
    <property type="nucleotide sequence ID" value="NZ_JAEQMU010000006.1"/>
</dbReference>
<organism evidence="1 2">
    <name type="scientific">Sphingobacterium tabacisoli</name>
    <dbReference type="NCBI Taxonomy" id="2044855"/>
    <lineage>
        <taxon>Bacteria</taxon>
        <taxon>Pseudomonadati</taxon>
        <taxon>Bacteroidota</taxon>
        <taxon>Sphingobacteriia</taxon>
        <taxon>Sphingobacteriales</taxon>
        <taxon>Sphingobacteriaceae</taxon>
        <taxon>Sphingobacterium</taxon>
    </lineage>
</organism>
<accession>A0ABW5L1F0</accession>
<name>A0ABW5L1F0_9SPHI</name>
<dbReference type="Gene3D" id="3.40.390.70">
    <property type="match status" value="1"/>
</dbReference>
<gene>
    <name evidence="1" type="ORF">ACFSQW_08205</name>
</gene>